<feature type="transmembrane region" description="Helical" evidence="1">
    <location>
        <begin position="72"/>
        <end position="90"/>
    </location>
</feature>
<comment type="caution">
    <text evidence="2">The sequence shown here is derived from an EMBL/GenBank/DDBJ whole genome shotgun (WGS) entry which is preliminary data.</text>
</comment>
<reference evidence="3" key="1">
    <citation type="journal article" date="2019" name="Int. J. Syst. Evol. Microbiol.">
        <title>The Global Catalogue of Microorganisms (GCM) 10K type strain sequencing project: providing services to taxonomists for standard genome sequencing and annotation.</title>
        <authorList>
            <consortium name="The Broad Institute Genomics Platform"/>
            <consortium name="The Broad Institute Genome Sequencing Center for Infectious Disease"/>
            <person name="Wu L."/>
            <person name="Ma J."/>
        </authorList>
    </citation>
    <scope>NUCLEOTIDE SEQUENCE [LARGE SCALE GENOMIC DNA]</scope>
    <source>
        <strain evidence="3">CGMCC 1.12942</strain>
    </source>
</reference>
<feature type="transmembrane region" description="Helical" evidence="1">
    <location>
        <begin position="9"/>
        <end position="31"/>
    </location>
</feature>
<keyword evidence="1" id="KW-0812">Transmembrane</keyword>
<organism evidence="2 3">
    <name type="scientific">Laceyella putida</name>
    <dbReference type="NCBI Taxonomy" id="110101"/>
    <lineage>
        <taxon>Bacteria</taxon>
        <taxon>Bacillati</taxon>
        <taxon>Bacillota</taxon>
        <taxon>Bacilli</taxon>
        <taxon>Bacillales</taxon>
        <taxon>Thermoactinomycetaceae</taxon>
        <taxon>Laceyella</taxon>
    </lineage>
</organism>
<keyword evidence="1" id="KW-0472">Membrane</keyword>
<proteinExistence type="predicted"/>
<gene>
    <name evidence="2" type="ORF">ACFQNG_15465</name>
</gene>
<accession>A0ABW2RND8</accession>
<dbReference type="EMBL" id="JBHTBW010000050">
    <property type="protein sequence ID" value="MFC7442486.1"/>
    <property type="molecule type" value="Genomic_DNA"/>
</dbReference>
<evidence type="ECO:0000313" key="2">
    <source>
        <dbReference type="EMBL" id="MFC7442486.1"/>
    </source>
</evidence>
<sequence>MNKKLNARLFIVIINILGFGLFLFWCYIFYINDIIFAENEEKQWLYLGITICLYSLLYYILAFYFNLSSKRYVSGRLFLISLTLLLGYIISPLFHIALIFPSFGLLIFIWCFIFHPEALTQDEQLVPKLELKKIKKYIYRIKENKGQFNIAEDESTINAKYNKQLNK</sequence>
<keyword evidence="1" id="KW-1133">Transmembrane helix</keyword>
<keyword evidence="3" id="KW-1185">Reference proteome</keyword>
<evidence type="ECO:0000313" key="3">
    <source>
        <dbReference type="Proteomes" id="UP001596500"/>
    </source>
</evidence>
<protein>
    <submittedName>
        <fullName evidence="2">Uncharacterized protein</fullName>
    </submittedName>
</protein>
<name>A0ABW2RND8_9BACL</name>
<dbReference type="Proteomes" id="UP001596500">
    <property type="component" value="Unassembled WGS sequence"/>
</dbReference>
<evidence type="ECO:0000256" key="1">
    <source>
        <dbReference type="SAM" id="Phobius"/>
    </source>
</evidence>
<dbReference type="RefSeq" id="WP_379866384.1">
    <property type="nucleotide sequence ID" value="NZ_JBHTBW010000050.1"/>
</dbReference>
<feature type="transmembrane region" description="Helical" evidence="1">
    <location>
        <begin position="43"/>
        <end position="65"/>
    </location>
</feature>